<evidence type="ECO:0000313" key="1">
    <source>
        <dbReference type="EMBL" id="ASN68673.1"/>
    </source>
</evidence>
<gene>
    <name evidence="1" type="ORF">3S11_49</name>
</gene>
<proteinExistence type="predicted"/>
<dbReference type="EMBL" id="MF417879">
    <property type="protein sequence ID" value="ASN68673.1"/>
    <property type="molecule type" value="Genomic_DNA"/>
</dbReference>
<reference evidence="1" key="1">
    <citation type="submission" date="2017-06" db="EMBL/GenBank/DDBJ databases">
        <title>Novel phages from South African skin metaviromes.</title>
        <authorList>
            <person name="van Zyl L.J."/>
            <person name="Abrahams Y."/>
            <person name="Stander E.A."/>
            <person name="Kirby B.M."/>
            <person name="Clavaud C."/>
            <person name="Farcet C."/>
            <person name="Breton L."/>
            <person name="Trindade M.I."/>
        </authorList>
    </citation>
    <scope>NUCLEOTIDE SEQUENCE</scope>
</reference>
<name>A0A2H4J410_9CAUD</name>
<sequence>MDVTERVRELRAEAMEYRHQARLGGHFAEFYSKKAADLSAEADEMDGTAERRRAEREAIRRKIAAEEKHDHPQPKSRGWYMANVATYQLNLMLTRRAS</sequence>
<accession>A0A2H4J410</accession>
<organism evidence="1">
    <name type="scientific">uncultured Caudovirales phage</name>
    <dbReference type="NCBI Taxonomy" id="2100421"/>
    <lineage>
        <taxon>Viruses</taxon>
        <taxon>Duplodnaviria</taxon>
        <taxon>Heunggongvirae</taxon>
        <taxon>Uroviricota</taxon>
        <taxon>Caudoviricetes</taxon>
        <taxon>Peduoviridae</taxon>
        <taxon>Maltschvirus</taxon>
        <taxon>Maltschvirus maltsch</taxon>
    </lineage>
</organism>
<protein>
    <submittedName>
        <fullName evidence="1">Uncharacterized protein</fullName>
    </submittedName>
</protein>